<reference evidence="1" key="1">
    <citation type="submission" date="2021-01" db="EMBL/GenBank/DDBJ databases">
        <authorList>
            <consortium name="Genoscope - CEA"/>
            <person name="William W."/>
        </authorList>
    </citation>
    <scope>NUCLEOTIDE SEQUENCE</scope>
</reference>
<proteinExistence type="predicted"/>
<dbReference type="Proteomes" id="UP001295469">
    <property type="component" value="Chromosome C02"/>
</dbReference>
<evidence type="ECO:0000313" key="1">
    <source>
        <dbReference type="EMBL" id="CAF1917027.1"/>
    </source>
</evidence>
<organism evidence="1">
    <name type="scientific">Brassica napus</name>
    <name type="common">Rape</name>
    <dbReference type="NCBI Taxonomy" id="3708"/>
    <lineage>
        <taxon>Eukaryota</taxon>
        <taxon>Viridiplantae</taxon>
        <taxon>Streptophyta</taxon>
        <taxon>Embryophyta</taxon>
        <taxon>Tracheophyta</taxon>
        <taxon>Spermatophyta</taxon>
        <taxon>Magnoliopsida</taxon>
        <taxon>eudicotyledons</taxon>
        <taxon>Gunneridae</taxon>
        <taxon>Pentapetalae</taxon>
        <taxon>rosids</taxon>
        <taxon>malvids</taxon>
        <taxon>Brassicales</taxon>
        <taxon>Brassicaceae</taxon>
        <taxon>Brassiceae</taxon>
        <taxon>Brassica</taxon>
    </lineage>
</organism>
<dbReference type="EMBL" id="HG994366">
    <property type="protein sequence ID" value="CAF1917027.1"/>
    <property type="molecule type" value="Genomic_DNA"/>
</dbReference>
<dbReference type="AlphaFoldDB" id="A0A816KF34"/>
<protein>
    <submittedName>
        <fullName evidence="1">(rape) hypothetical protein</fullName>
    </submittedName>
</protein>
<sequence length="39" mass="4441">MMSVTFSCNNEFVCVIAMFVALLLHCSSLPSFVKRFVRI</sequence>
<gene>
    <name evidence="1" type="ORF">DARMORV10_C02P40680.1</name>
</gene>
<name>A0A816KF34_BRANA</name>
<accession>A0A816KF34</accession>